<protein>
    <submittedName>
        <fullName evidence="2">Uncharacterized protein</fullName>
    </submittedName>
</protein>
<gene>
    <name evidence="2" type="ORF">QQX98_007265</name>
</gene>
<dbReference type="PANTHER" id="PTHR35179">
    <property type="entry name" value="PROTEIN CBG02620"/>
    <property type="match status" value="1"/>
</dbReference>
<dbReference type="EMBL" id="JAZAVJ010000117">
    <property type="protein sequence ID" value="KAK7413848.1"/>
    <property type="molecule type" value="Genomic_DNA"/>
</dbReference>
<keyword evidence="3" id="KW-1185">Reference proteome</keyword>
<feature type="compositionally biased region" description="Gly residues" evidence="1">
    <location>
        <begin position="1"/>
        <end position="10"/>
    </location>
</feature>
<comment type="caution">
    <text evidence="2">The sequence shown here is derived from an EMBL/GenBank/DDBJ whole genome shotgun (WGS) entry which is preliminary data.</text>
</comment>
<reference evidence="2 3" key="1">
    <citation type="journal article" date="2025" name="Microbiol. Resour. Announc.">
        <title>Draft genome sequences for Neonectria magnoliae and Neonectria punicea, canker pathogens of Liriodendron tulipifera and Acer saccharum in West Virginia.</title>
        <authorList>
            <person name="Petronek H.M."/>
            <person name="Kasson M.T."/>
            <person name="Metheny A.M."/>
            <person name="Stauder C.M."/>
            <person name="Lovett B."/>
            <person name="Lynch S.C."/>
            <person name="Garnas J.R."/>
            <person name="Kasson L.R."/>
            <person name="Stajich J.E."/>
        </authorList>
    </citation>
    <scope>NUCLEOTIDE SEQUENCE [LARGE SCALE GENOMIC DNA]</scope>
    <source>
        <strain evidence="2 3">NRRL 64653</strain>
    </source>
</reference>
<accession>A0ABR1GYE4</accession>
<evidence type="ECO:0000313" key="3">
    <source>
        <dbReference type="Proteomes" id="UP001498476"/>
    </source>
</evidence>
<name>A0ABR1GYE4_9HYPO</name>
<evidence type="ECO:0000256" key="1">
    <source>
        <dbReference type="SAM" id="MobiDB-lite"/>
    </source>
</evidence>
<proteinExistence type="predicted"/>
<feature type="region of interest" description="Disordered" evidence="1">
    <location>
        <begin position="1"/>
        <end position="31"/>
    </location>
</feature>
<dbReference type="PANTHER" id="PTHR35179:SF1">
    <property type="entry name" value="INTEGRAL MEMBRANE PROTEIN"/>
    <property type="match status" value="1"/>
</dbReference>
<dbReference type="Proteomes" id="UP001498476">
    <property type="component" value="Unassembled WGS sequence"/>
</dbReference>
<sequence length="399" mass="44832">MDRTGSGGPSGASRGHGTEPRKIPTGPRAMTQKTDWLFQGTGKKLTAMLSSEVQPSPLIVTSSGGYNLVCSYNWLERTDPTVYVPGRYFIDQNQFRVPEYPFEVVFRALEVMNPDFKFNNVDVLVNRNTLRKLLDYCAGKQHNDFRLNLFVVQNTLIIERCEEKLVDMIRGVGNNGWGHNFEAAITRSLPGMENIVGYHRVLEYYLGNLRCAVRFEIDAFVDDSSGIDASLAAQVGSLSLGTPTVNLVDTLRALQIREAETAKELSNIHVISRGSFVPHTHAAEIKSIGRPKSLNEVLPQLWFGRTQNLIRGHHNDGVFHKIDVNNVGQDLRVWETQLRPQDALRKVVTLLDQLRSIAQKSEGKACVVVVQQQFLKVFAATERKTPLPEDVTKKFWAKE</sequence>
<evidence type="ECO:0000313" key="2">
    <source>
        <dbReference type="EMBL" id="KAK7413848.1"/>
    </source>
</evidence>
<organism evidence="2 3">
    <name type="scientific">Neonectria punicea</name>
    <dbReference type="NCBI Taxonomy" id="979145"/>
    <lineage>
        <taxon>Eukaryota</taxon>
        <taxon>Fungi</taxon>
        <taxon>Dikarya</taxon>
        <taxon>Ascomycota</taxon>
        <taxon>Pezizomycotina</taxon>
        <taxon>Sordariomycetes</taxon>
        <taxon>Hypocreomycetidae</taxon>
        <taxon>Hypocreales</taxon>
        <taxon>Nectriaceae</taxon>
        <taxon>Neonectria</taxon>
    </lineage>
</organism>